<gene>
    <name evidence="2" type="ORF">A4R35_06750</name>
</gene>
<organism evidence="2 3">
    <name type="scientific">Thermogemmatispora tikiterensis</name>
    <dbReference type="NCBI Taxonomy" id="1825093"/>
    <lineage>
        <taxon>Bacteria</taxon>
        <taxon>Bacillati</taxon>
        <taxon>Chloroflexota</taxon>
        <taxon>Ktedonobacteria</taxon>
        <taxon>Thermogemmatisporales</taxon>
        <taxon>Thermogemmatisporaceae</taxon>
        <taxon>Thermogemmatispora</taxon>
    </lineage>
</organism>
<dbReference type="EMBL" id="MCIF01000002">
    <property type="protein sequence ID" value="RAQ95228.1"/>
    <property type="molecule type" value="Genomic_DNA"/>
</dbReference>
<sequence>MSAACRTGNQRAEAMSWAEQSAMGCCSAASAMRGEMGHAATMTAAAAMAAAMMAGHLLILKIGVLTPISLFIAPLAIAITSTLLLVGLVLLIGLSLTLSGLVSLTGLSLSLVTLTTGLTPGTPRGE</sequence>
<feature type="transmembrane region" description="Helical" evidence="1">
    <location>
        <begin position="98"/>
        <end position="118"/>
    </location>
</feature>
<feature type="transmembrane region" description="Helical" evidence="1">
    <location>
        <begin position="39"/>
        <end position="59"/>
    </location>
</feature>
<keyword evidence="3" id="KW-1185">Reference proteome</keyword>
<keyword evidence="1" id="KW-0472">Membrane</keyword>
<dbReference type="RefSeq" id="WP_112427771.1">
    <property type="nucleotide sequence ID" value="NZ_MCIF01000002.1"/>
</dbReference>
<keyword evidence="1" id="KW-0812">Transmembrane</keyword>
<keyword evidence="1" id="KW-1133">Transmembrane helix</keyword>
<feature type="transmembrane region" description="Helical" evidence="1">
    <location>
        <begin position="71"/>
        <end position="92"/>
    </location>
</feature>
<name>A0A328VC01_9CHLR</name>
<comment type="caution">
    <text evidence="2">The sequence shown here is derived from an EMBL/GenBank/DDBJ whole genome shotgun (WGS) entry which is preliminary data.</text>
</comment>
<dbReference type="AlphaFoldDB" id="A0A328VC01"/>
<accession>A0A328VC01</accession>
<evidence type="ECO:0000313" key="2">
    <source>
        <dbReference type="EMBL" id="RAQ95228.1"/>
    </source>
</evidence>
<evidence type="ECO:0000313" key="3">
    <source>
        <dbReference type="Proteomes" id="UP000248706"/>
    </source>
</evidence>
<proteinExistence type="predicted"/>
<reference evidence="2 3" key="1">
    <citation type="submission" date="2016-08" db="EMBL/GenBank/DDBJ databases">
        <title>Analysis of Carbohydrate Active Enzymes in Thermogemmatispora T81 Reveals Carbohydrate Degradation Ability.</title>
        <authorList>
            <person name="Tomazini A."/>
            <person name="Lal S."/>
            <person name="Stott M."/>
            <person name="Henrissat B."/>
            <person name="Polikarpov I."/>
            <person name="Sparling R."/>
            <person name="Levin D.B."/>
        </authorList>
    </citation>
    <scope>NUCLEOTIDE SEQUENCE [LARGE SCALE GENOMIC DNA]</scope>
    <source>
        <strain evidence="2 3">T81</strain>
    </source>
</reference>
<evidence type="ECO:0000256" key="1">
    <source>
        <dbReference type="SAM" id="Phobius"/>
    </source>
</evidence>
<protein>
    <submittedName>
        <fullName evidence="2">Uncharacterized protein</fullName>
    </submittedName>
</protein>
<dbReference type="Proteomes" id="UP000248706">
    <property type="component" value="Unassembled WGS sequence"/>
</dbReference>